<dbReference type="AlphaFoldDB" id="C6XQM2"/>
<organism evidence="3 4">
    <name type="scientific">Hirschia baltica (strain ATCC 49814 / DSM 5838 / IFAM 1418)</name>
    <dbReference type="NCBI Taxonomy" id="582402"/>
    <lineage>
        <taxon>Bacteria</taxon>
        <taxon>Pseudomonadati</taxon>
        <taxon>Pseudomonadota</taxon>
        <taxon>Alphaproteobacteria</taxon>
        <taxon>Hyphomonadales</taxon>
        <taxon>Hyphomonadaceae</taxon>
        <taxon>Hirschia</taxon>
    </lineage>
</organism>
<feature type="compositionally biased region" description="Acidic residues" evidence="2">
    <location>
        <begin position="175"/>
        <end position="217"/>
    </location>
</feature>
<protein>
    <submittedName>
        <fullName evidence="3">Uncharacterized protein</fullName>
    </submittedName>
</protein>
<feature type="coiled-coil region" evidence="1">
    <location>
        <begin position="555"/>
        <end position="589"/>
    </location>
</feature>
<reference evidence="4" key="1">
    <citation type="journal article" date="2011" name="J. Bacteriol.">
        <title>Genome sequences of eight morphologically diverse alphaproteobacteria.</title>
        <authorList>
            <consortium name="US DOE Joint Genome Institute"/>
            <person name="Brown P.J."/>
            <person name="Kysela D.T."/>
            <person name="Buechlein A."/>
            <person name="Hemmerich C."/>
            <person name="Brun Y.V."/>
        </authorList>
    </citation>
    <scope>NUCLEOTIDE SEQUENCE [LARGE SCALE GENOMIC DNA]</scope>
    <source>
        <strain evidence="4">ATCC 49814 / DSM 5838 / IFAM 1418</strain>
    </source>
</reference>
<proteinExistence type="predicted"/>
<evidence type="ECO:0000256" key="1">
    <source>
        <dbReference type="SAM" id="Coils"/>
    </source>
</evidence>
<feature type="region of interest" description="Disordered" evidence="2">
    <location>
        <begin position="425"/>
        <end position="450"/>
    </location>
</feature>
<feature type="region of interest" description="Disordered" evidence="2">
    <location>
        <begin position="117"/>
        <end position="154"/>
    </location>
</feature>
<dbReference type="HOGENOM" id="CLU_456920_0_0_5"/>
<dbReference type="Proteomes" id="UP000002745">
    <property type="component" value="Chromosome"/>
</dbReference>
<evidence type="ECO:0000313" key="3">
    <source>
        <dbReference type="EMBL" id="ACT58628.1"/>
    </source>
</evidence>
<feature type="region of interest" description="Disordered" evidence="2">
    <location>
        <begin position="347"/>
        <end position="369"/>
    </location>
</feature>
<feature type="region of interest" description="Disordered" evidence="2">
    <location>
        <begin position="471"/>
        <end position="523"/>
    </location>
</feature>
<accession>C6XQM2</accession>
<dbReference type="RefSeq" id="WP_015826778.1">
    <property type="nucleotide sequence ID" value="NC_012982.1"/>
</dbReference>
<sequence length="597" mass="64236">MLHISTQKLIEKLLERTLSGTIDWKERVPDGVILETEGYVVELTASPANVKLSQVSGRLLEDVTHEVLESTLNQAGRDYASIVVELAGEADRYAKGTEQAIASILDAVESSNTPVLKSGPSFLGQPKTEAPATEAEEANTEAETVSSDSDPSTEAGMNAAIVKMVAEINGPPAGEELDELENSPETEADEEPAEIEQEEPIAEVEAEPVVESEEVELTPENAEALLAEGLPEEPSVDEIENIEEQIEEDIPEFKTHIVETPASGIAAGSMAAAAAAAALAQSTADETSETEDNIDEITSDETHASENDDDLPADTPETLPELPDIHDIDELETAVEDETDTVEAEAEIEETEASIEEILPPPPLDLEPTEKTLDSDTLEIDLPELEDEIQLDDIEETVIAEPEADFNKPATNDHFQPFAKRSAEIAEDAAEDEVEPASAFEDDMPPAPKALPQVDEELAALDIEQQAIELEVATHTTAPEALEAPPTPESPEQEPQMVEEAAASAKIEDAPVEPKPATPAPLGFTFKNKVTATGLTIGRNIGTLISGVPEDIRQRADDHERMVRLQTEKAQAEERAIKARKAAEDARKSSVGFKSWS</sequence>
<feature type="compositionally biased region" description="Acidic residues" evidence="2">
    <location>
        <begin position="286"/>
        <end position="299"/>
    </location>
</feature>
<feature type="region of interest" description="Disordered" evidence="2">
    <location>
        <begin position="269"/>
        <end position="328"/>
    </location>
</feature>
<dbReference type="EMBL" id="CP001678">
    <property type="protein sequence ID" value="ACT58628.1"/>
    <property type="molecule type" value="Genomic_DNA"/>
</dbReference>
<dbReference type="eggNOG" id="ENOG5030IFW">
    <property type="taxonomic scope" value="Bacteria"/>
</dbReference>
<evidence type="ECO:0000256" key="2">
    <source>
        <dbReference type="SAM" id="MobiDB-lite"/>
    </source>
</evidence>
<feature type="region of interest" description="Disordered" evidence="2">
    <location>
        <begin position="171"/>
        <end position="218"/>
    </location>
</feature>
<feature type="compositionally biased region" description="Acidic residues" evidence="2">
    <location>
        <begin position="425"/>
        <end position="444"/>
    </location>
</feature>
<keyword evidence="1" id="KW-0175">Coiled coil</keyword>
<keyword evidence="4" id="KW-1185">Reference proteome</keyword>
<feature type="compositionally biased region" description="Low complexity" evidence="2">
    <location>
        <begin position="269"/>
        <end position="284"/>
    </location>
</feature>
<dbReference type="STRING" id="582402.Hbal_0934"/>
<dbReference type="OrthoDB" id="7620567at2"/>
<feature type="compositionally biased region" description="Low complexity" evidence="2">
    <location>
        <begin position="473"/>
        <end position="484"/>
    </location>
</feature>
<evidence type="ECO:0000313" key="4">
    <source>
        <dbReference type="Proteomes" id="UP000002745"/>
    </source>
</evidence>
<name>C6XQM2_HIRBI</name>
<gene>
    <name evidence="3" type="ordered locus">Hbal_0934</name>
</gene>
<dbReference type="KEGG" id="hba:Hbal_0934"/>